<gene>
    <name evidence="4" type="ORF">VFPPC_01667</name>
</gene>
<dbReference type="OrthoDB" id="425936at2759"/>
<evidence type="ECO:0000256" key="1">
    <source>
        <dbReference type="SAM" id="MobiDB-lite"/>
    </source>
</evidence>
<dbReference type="RefSeq" id="XP_018150177.1">
    <property type="nucleotide sequence ID" value="XM_018281447.1"/>
</dbReference>
<accession>A0A179G8F7</accession>
<feature type="region of interest" description="Disordered" evidence="1">
    <location>
        <begin position="234"/>
        <end position="269"/>
    </location>
</feature>
<sequence length="522" mass="55881">MFGLQSPLAVIAIAISVVWAAPSVSQNPVFSTTCEGKSYTYNELAGYGFVPSDARDKFGDTISLGSSIAFASWSKKGSKYEGKLFGLPDRGWNTQGTINFQPRIHEFHVTLTPAPGATTAKPSPPNVAFVYKDSILLTGPDGKPMTGLDADQTGGLKYPGFPILPAATYTGNGFGGPGEGGKRVTLDPEALVLAKDGGFWISDEYGPYIYKFNKKGKMIAATAPPEALLPLRNGTVSFASNNPPTYDPSRQPSPTNPTQGRQNNQGFEGMTISPDGKSLWVLLQSAARQEGGSNASSRRYTRLLKYSLKNCKGGKQAAVYKAEYVVPLPTFKDATGKTLVAAQSEMHFVSDTQFFFLPRDSGNGRGLSSTESIYRHVDIFDISKATNVKGPTHDTFNASIASAAGVLNADITPATVCPFIDFNINAQLNRFGLHNGGPQDGGLLNEKWEGIALVPVKGEIGADKHDGGEYFLFAASDNDFITQNGFMNFGKIPYSDKSGFNADNQMLVFKVTLPKGSKPLVA</sequence>
<reference evidence="4 5" key="1">
    <citation type="journal article" date="2016" name="PLoS Pathog.">
        <title>Biosynthesis of antibiotic leucinostatins in bio-control fungus Purpureocillium lilacinum and their inhibition on phytophthora revealed by genome mining.</title>
        <authorList>
            <person name="Wang G."/>
            <person name="Liu Z."/>
            <person name="Lin R."/>
            <person name="Li E."/>
            <person name="Mao Z."/>
            <person name="Ling J."/>
            <person name="Yang Y."/>
            <person name="Yin W.B."/>
            <person name="Xie B."/>
        </authorList>
    </citation>
    <scope>NUCLEOTIDE SEQUENCE [LARGE SCALE GENOMIC DNA]</scope>
    <source>
        <strain evidence="4">170</strain>
    </source>
</reference>
<dbReference type="SUPFAM" id="SSF63829">
    <property type="entry name" value="Calcium-dependent phosphotriesterase"/>
    <property type="match status" value="1"/>
</dbReference>
<dbReference type="KEGG" id="pchm:VFPPC_01667"/>
<evidence type="ECO:0000256" key="2">
    <source>
        <dbReference type="SAM" id="SignalP"/>
    </source>
</evidence>
<dbReference type="InterPro" id="IPR027372">
    <property type="entry name" value="Phytase-like_dom"/>
</dbReference>
<dbReference type="EMBL" id="LSBJ02000001">
    <property type="protein sequence ID" value="OAQ74094.1"/>
    <property type="molecule type" value="Genomic_DNA"/>
</dbReference>
<dbReference type="STRING" id="1380566.A0A179G8F7"/>
<feature type="compositionally biased region" description="Polar residues" evidence="1">
    <location>
        <begin position="234"/>
        <end position="266"/>
    </location>
</feature>
<dbReference type="GeneID" id="28845441"/>
<feature type="domain" description="Phytase-like" evidence="3">
    <location>
        <begin position="135"/>
        <end position="480"/>
    </location>
</feature>
<dbReference type="Proteomes" id="UP000078397">
    <property type="component" value="Unassembled WGS sequence"/>
</dbReference>
<dbReference type="PANTHER" id="PTHR37957">
    <property type="entry name" value="BLR7070 PROTEIN"/>
    <property type="match status" value="1"/>
</dbReference>
<protein>
    <submittedName>
        <fullName evidence="4">Outer membrane autotransporter protein</fullName>
    </submittedName>
</protein>
<keyword evidence="5" id="KW-1185">Reference proteome</keyword>
<comment type="caution">
    <text evidence="4">The sequence shown here is derived from an EMBL/GenBank/DDBJ whole genome shotgun (WGS) entry which is preliminary data.</text>
</comment>
<organism evidence="4 5">
    <name type="scientific">Pochonia chlamydosporia 170</name>
    <dbReference type="NCBI Taxonomy" id="1380566"/>
    <lineage>
        <taxon>Eukaryota</taxon>
        <taxon>Fungi</taxon>
        <taxon>Dikarya</taxon>
        <taxon>Ascomycota</taxon>
        <taxon>Pezizomycotina</taxon>
        <taxon>Sordariomycetes</taxon>
        <taxon>Hypocreomycetidae</taxon>
        <taxon>Hypocreales</taxon>
        <taxon>Clavicipitaceae</taxon>
        <taxon>Pochonia</taxon>
    </lineage>
</organism>
<evidence type="ECO:0000313" key="5">
    <source>
        <dbReference type="Proteomes" id="UP000078397"/>
    </source>
</evidence>
<feature type="signal peptide" evidence="2">
    <location>
        <begin position="1"/>
        <end position="20"/>
    </location>
</feature>
<keyword evidence="2" id="KW-0732">Signal</keyword>
<name>A0A179G8F7_METCM</name>
<evidence type="ECO:0000259" key="3">
    <source>
        <dbReference type="Pfam" id="PF13449"/>
    </source>
</evidence>
<proteinExistence type="predicted"/>
<evidence type="ECO:0000313" key="4">
    <source>
        <dbReference type="EMBL" id="OAQ74094.1"/>
    </source>
</evidence>
<dbReference type="Pfam" id="PF13449">
    <property type="entry name" value="Phytase-like"/>
    <property type="match status" value="1"/>
</dbReference>
<feature type="chain" id="PRO_5008102405" evidence="2">
    <location>
        <begin position="21"/>
        <end position="522"/>
    </location>
</feature>
<dbReference type="AlphaFoldDB" id="A0A179G8F7"/>
<dbReference type="PANTHER" id="PTHR37957:SF1">
    <property type="entry name" value="PHYTASE-LIKE DOMAIN-CONTAINING PROTEIN"/>
    <property type="match status" value="1"/>
</dbReference>